<organism evidence="1">
    <name type="scientific">marine metagenome</name>
    <dbReference type="NCBI Taxonomy" id="408172"/>
    <lineage>
        <taxon>unclassified sequences</taxon>
        <taxon>metagenomes</taxon>
        <taxon>ecological metagenomes</taxon>
    </lineage>
</organism>
<sequence>MGIAISLISDKENMMSIDFEFNQINYNDQLNLNNYKQYKFGFEYLTQMGTPIRGGLMYRTAYIPIMTPVSMFTFGTGKTIGNMVIDAAVTYYVQSFSYPDLFPVEGDIRTDYDLVR</sequence>
<reference evidence="1" key="1">
    <citation type="submission" date="2018-05" db="EMBL/GenBank/DDBJ databases">
        <authorList>
            <person name="Lanie J.A."/>
            <person name="Ng W.-L."/>
            <person name="Kazmierczak K.M."/>
            <person name="Andrzejewski T.M."/>
            <person name="Davidsen T.M."/>
            <person name="Wayne K.J."/>
            <person name="Tettelin H."/>
            <person name="Glass J.I."/>
            <person name="Rusch D."/>
            <person name="Podicherti R."/>
            <person name="Tsui H.-C.T."/>
            <person name="Winkler M.E."/>
        </authorList>
    </citation>
    <scope>NUCLEOTIDE SEQUENCE</scope>
</reference>
<dbReference type="EMBL" id="UINC01213379">
    <property type="protein sequence ID" value="SVE38123.1"/>
    <property type="molecule type" value="Genomic_DNA"/>
</dbReference>
<dbReference type="AlphaFoldDB" id="A0A383D1H9"/>
<protein>
    <recommendedName>
        <fullName evidence="2">Bacterial surface antigen (D15) domain-containing protein</fullName>
    </recommendedName>
</protein>
<dbReference type="Gene3D" id="2.40.160.60">
    <property type="entry name" value="Outer membrane protein transport protein (OMPP1/FadL/TodX)"/>
    <property type="match status" value="1"/>
</dbReference>
<feature type="non-terminal residue" evidence="1">
    <location>
        <position position="116"/>
    </location>
</feature>
<name>A0A383D1H9_9ZZZZ</name>
<proteinExistence type="predicted"/>
<gene>
    <name evidence="1" type="ORF">METZ01_LOCUS490977</name>
</gene>
<evidence type="ECO:0000313" key="1">
    <source>
        <dbReference type="EMBL" id="SVE38123.1"/>
    </source>
</evidence>
<evidence type="ECO:0008006" key="2">
    <source>
        <dbReference type="Google" id="ProtNLM"/>
    </source>
</evidence>
<accession>A0A383D1H9</accession>